<protein>
    <recommendedName>
        <fullName evidence="3">Nmd3 N-terminal domain-containing protein</fullName>
    </recommendedName>
</protein>
<gene>
    <name evidence="1" type="ORF">A2988_01095</name>
</gene>
<name>A0A1F5BTZ5_9BACT</name>
<dbReference type="AlphaFoldDB" id="A0A1F5BTZ5"/>
<evidence type="ECO:0000313" key="2">
    <source>
        <dbReference type="Proteomes" id="UP000176650"/>
    </source>
</evidence>
<proteinExistence type="predicted"/>
<reference evidence="1 2" key="1">
    <citation type="journal article" date="2016" name="Nat. Commun.">
        <title>Thousands of microbial genomes shed light on interconnected biogeochemical processes in an aquifer system.</title>
        <authorList>
            <person name="Anantharaman K."/>
            <person name="Brown C.T."/>
            <person name="Hug L.A."/>
            <person name="Sharon I."/>
            <person name="Castelle C.J."/>
            <person name="Probst A.J."/>
            <person name="Thomas B.C."/>
            <person name="Singh A."/>
            <person name="Wilkins M.J."/>
            <person name="Karaoz U."/>
            <person name="Brodie E.L."/>
            <person name="Williams K.H."/>
            <person name="Hubbard S.S."/>
            <person name="Banfield J.F."/>
        </authorList>
    </citation>
    <scope>NUCLEOTIDE SEQUENCE [LARGE SCALE GENOMIC DNA]</scope>
</reference>
<accession>A0A1F5BTZ5</accession>
<comment type="caution">
    <text evidence="1">The sequence shown here is derived from an EMBL/GenBank/DDBJ whole genome shotgun (WGS) entry which is preliminary data.</text>
</comment>
<dbReference type="Proteomes" id="UP000176650">
    <property type="component" value="Unassembled WGS sequence"/>
</dbReference>
<evidence type="ECO:0008006" key="3">
    <source>
        <dbReference type="Google" id="ProtNLM"/>
    </source>
</evidence>
<organism evidence="1 2">
    <name type="scientific">Candidatus Azambacteria bacterium RIFCSPLOWO2_01_FULL_46_25</name>
    <dbReference type="NCBI Taxonomy" id="1797298"/>
    <lineage>
        <taxon>Bacteria</taxon>
        <taxon>Candidatus Azamiibacteriota</taxon>
    </lineage>
</organism>
<dbReference type="EMBL" id="MEYS01000002">
    <property type="protein sequence ID" value="OGD34065.1"/>
    <property type="molecule type" value="Genomic_DNA"/>
</dbReference>
<sequence length="171" mass="20094">MNGKRKSQHTRQVRREDWRDKYRKTPKGLVICPRCRNVLFKKAWHHPQGQKVLKKEFAGKDVHFLMCPACTMTTQHMYEGEIRLHDVPARHEAELMHLIAGYGARAERQDSQHRVIGIEKQKGGYSVTTTEDQLAVRLAKKIKDVFKKTELAISYSKEPFKVSRMEMYFHD</sequence>
<dbReference type="STRING" id="1797298.A2988_01095"/>
<evidence type="ECO:0000313" key="1">
    <source>
        <dbReference type="EMBL" id="OGD34065.1"/>
    </source>
</evidence>